<feature type="compositionally biased region" description="Low complexity" evidence="1">
    <location>
        <begin position="146"/>
        <end position="163"/>
    </location>
</feature>
<name>A0A7S3VT37_DUNTE</name>
<dbReference type="AlphaFoldDB" id="A0A7S3VT37"/>
<reference evidence="2" key="1">
    <citation type="submission" date="2021-01" db="EMBL/GenBank/DDBJ databases">
        <authorList>
            <person name="Corre E."/>
            <person name="Pelletier E."/>
            <person name="Niang G."/>
            <person name="Scheremetjew M."/>
            <person name="Finn R."/>
            <person name="Kale V."/>
            <person name="Holt S."/>
            <person name="Cochrane G."/>
            <person name="Meng A."/>
            <person name="Brown T."/>
            <person name="Cohen L."/>
        </authorList>
    </citation>
    <scope>NUCLEOTIDE SEQUENCE</scope>
    <source>
        <strain evidence="2">CCMP1320</strain>
    </source>
</reference>
<gene>
    <name evidence="2" type="ORF">DTER00134_LOCUS19114</name>
</gene>
<accession>A0A7S3VT37</accession>
<organism evidence="2">
    <name type="scientific">Dunaliella tertiolecta</name>
    <name type="common">Green alga</name>
    <dbReference type="NCBI Taxonomy" id="3047"/>
    <lineage>
        <taxon>Eukaryota</taxon>
        <taxon>Viridiplantae</taxon>
        <taxon>Chlorophyta</taxon>
        <taxon>core chlorophytes</taxon>
        <taxon>Chlorophyceae</taxon>
        <taxon>CS clade</taxon>
        <taxon>Chlamydomonadales</taxon>
        <taxon>Dunaliellaceae</taxon>
        <taxon>Dunaliella</taxon>
    </lineage>
</organism>
<sequence length="529" mass="59222">MSDYRGLAGVVGSSIKQAPSYFACFRSWHRGIFVPNYKMRYQSHALHLPEGNWLRRMLLNIFKEEANLPEPRLRMKLEFLTQLQNPIQDVTRLTHPNLYPPHYTPDPRHFGQPWMLEQPHALALNAWTASSAGAVILNAELTDSCSSSSSSGVSTPEEGLPGFPGSGPPLPDSLLGITLAAAKDLFRQQEGMSAPGTPLQFRLSGWQWSKRQQYDGMHSITNSLADIVLKTITGKRWTDSPQICRAEHVLGRFTDCDVSKGPGQLSTEQLDTFKKALAAIARGLKGDGGSARLVHMLSSGRKPKAHDLLLLAGPIGCYALATVRAAFSRRPTIYATLQRLLQVCGLLWCKVQHCESLSRLRAILLQTVCMVACFLPISEMDIKLHELHEMSSAIENLGPLFTHAMFSAESLWGTFMRILTNRTHVTSNMMHSMVDREHISFYISQVLPFQNEFTEEELQMLNMHELGDVWGEEELLQSAQLHIDLQGSVKVVKLSVAQAQQRHILICREDGGYAQSWDRFVKFLCASDE</sequence>
<evidence type="ECO:0000313" key="2">
    <source>
        <dbReference type="EMBL" id="CAE0504041.1"/>
    </source>
</evidence>
<feature type="region of interest" description="Disordered" evidence="1">
    <location>
        <begin position="146"/>
        <end position="167"/>
    </location>
</feature>
<proteinExistence type="predicted"/>
<protein>
    <submittedName>
        <fullName evidence="2">Uncharacterized protein</fullName>
    </submittedName>
</protein>
<evidence type="ECO:0000256" key="1">
    <source>
        <dbReference type="SAM" id="MobiDB-lite"/>
    </source>
</evidence>
<dbReference type="EMBL" id="HBIP01031478">
    <property type="protein sequence ID" value="CAE0504041.1"/>
    <property type="molecule type" value="Transcribed_RNA"/>
</dbReference>